<evidence type="ECO:0000256" key="7">
    <source>
        <dbReference type="SAM" id="MobiDB-lite"/>
    </source>
</evidence>
<feature type="domain" description="HMG box" evidence="8">
    <location>
        <begin position="221"/>
        <end position="289"/>
    </location>
</feature>
<dbReference type="AlphaFoldDB" id="A0AAN6Y5Z5"/>
<dbReference type="InterPro" id="IPR050917">
    <property type="entry name" value="SOX_TF"/>
</dbReference>
<name>A0AAN6Y5Z5_9PEZI</name>
<dbReference type="PANTHER" id="PTHR45803:SF5">
    <property type="entry name" value="SOX100B"/>
    <property type="match status" value="1"/>
</dbReference>
<dbReference type="EMBL" id="MU858120">
    <property type="protein sequence ID" value="KAK4212831.1"/>
    <property type="molecule type" value="Genomic_DNA"/>
</dbReference>
<dbReference type="PROSITE" id="PS50118">
    <property type="entry name" value="HMG_BOX_2"/>
    <property type="match status" value="1"/>
</dbReference>
<feature type="compositionally biased region" description="Pro residues" evidence="7">
    <location>
        <begin position="1"/>
        <end position="10"/>
    </location>
</feature>
<evidence type="ECO:0000313" key="9">
    <source>
        <dbReference type="EMBL" id="KAK4212831.1"/>
    </source>
</evidence>
<feature type="compositionally biased region" description="Polar residues" evidence="7">
    <location>
        <begin position="75"/>
        <end position="84"/>
    </location>
</feature>
<comment type="subcellular location">
    <subcellularLocation>
        <location evidence="1">Nucleus</location>
    </subcellularLocation>
</comment>
<evidence type="ECO:0000259" key="8">
    <source>
        <dbReference type="PROSITE" id="PS50118"/>
    </source>
</evidence>
<feature type="compositionally biased region" description="Pro residues" evidence="7">
    <location>
        <begin position="103"/>
        <end position="121"/>
    </location>
</feature>
<keyword evidence="2" id="KW-0805">Transcription regulation</keyword>
<evidence type="ECO:0000256" key="5">
    <source>
        <dbReference type="ARBA" id="ARBA00023242"/>
    </source>
</evidence>
<proteinExistence type="predicted"/>
<feature type="region of interest" description="Disordered" evidence="7">
    <location>
        <begin position="437"/>
        <end position="527"/>
    </location>
</feature>
<protein>
    <submittedName>
        <fullName evidence="9">Transcription factor ste11</fullName>
    </submittedName>
</protein>
<evidence type="ECO:0000256" key="6">
    <source>
        <dbReference type="PROSITE-ProRule" id="PRU00267"/>
    </source>
</evidence>
<feature type="region of interest" description="Disordered" evidence="7">
    <location>
        <begin position="560"/>
        <end position="599"/>
    </location>
</feature>
<keyword evidence="5 6" id="KW-0539">Nucleus</keyword>
<feature type="compositionally biased region" description="Polar residues" evidence="7">
    <location>
        <begin position="46"/>
        <end position="56"/>
    </location>
</feature>
<evidence type="ECO:0000256" key="2">
    <source>
        <dbReference type="ARBA" id="ARBA00023015"/>
    </source>
</evidence>
<keyword evidence="3 6" id="KW-0238">DNA-binding</keyword>
<dbReference type="GO" id="GO:0000978">
    <property type="term" value="F:RNA polymerase II cis-regulatory region sequence-specific DNA binding"/>
    <property type="evidence" value="ECO:0007669"/>
    <property type="project" value="TreeGrafter"/>
</dbReference>
<dbReference type="InterPro" id="IPR036910">
    <property type="entry name" value="HMG_box_dom_sf"/>
</dbReference>
<feature type="DNA-binding region" description="HMG box" evidence="6">
    <location>
        <begin position="221"/>
        <end position="289"/>
    </location>
</feature>
<dbReference type="Pfam" id="PF00505">
    <property type="entry name" value="HMG_box"/>
    <property type="match status" value="1"/>
</dbReference>
<evidence type="ECO:0000256" key="1">
    <source>
        <dbReference type="ARBA" id="ARBA00004123"/>
    </source>
</evidence>
<gene>
    <name evidence="9" type="ORF">QBC37DRAFT_345310</name>
</gene>
<dbReference type="PANTHER" id="PTHR45803">
    <property type="entry name" value="SOX100B"/>
    <property type="match status" value="1"/>
</dbReference>
<evidence type="ECO:0000256" key="3">
    <source>
        <dbReference type="ARBA" id="ARBA00023125"/>
    </source>
</evidence>
<feature type="region of interest" description="Disordered" evidence="7">
    <location>
        <begin position="75"/>
        <end position="179"/>
    </location>
</feature>
<feature type="region of interest" description="Disordered" evidence="7">
    <location>
        <begin position="1"/>
        <end position="56"/>
    </location>
</feature>
<evidence type="ECO:0000256" key="4">
    <source>
        <dbReference type="ARBA" id="ARBA00023163"/>
    </source>
</evidence>
<comment type="caution">
    <text evidence="9">The sequence shown here is derived from an EMBL/GenBank/DDBJ whole genome shotgun (WGS) entry which is preliminary data.</text>
</comment>
<reference evidence="9" key="1">
    <citation type="journal article" date="2023" name="Mol. Phylogenet. Evol.">
        <title>Genome-scale phylogeny and comparative genomics of the fungal order Sordariales.</title>
        <authorList>
            <person name="Hensen N."/>
            <person name="Bonometti L."/>
            <person name="Westerberg I."/>
            <person name="Brannstrom I.O."/>
            <person name="Guillou S."/>
            <person name="Cros-Aarteil S."/>
            <person name="Calhoun S."/>
            <person name="Haridas S."/>
            <person name="Kuo A."/>
            <person name="Mondo S."/>
            <person name="Pangilinan J."/>
            <person name="Riley R."/>
            <person name="LaButti K."/>
            <person name="Andreopoulos B."/>
            <person name="Lipzen A."/>
            <person name="Chen C."/>
            <person name="Yan M."/>
            <person name="Daum C."/>
            <person name="Ng V."/>
            <person name="Clum A."/>
            <person name="Steindorff A."/>
            <person name="Ohm R.A."/>
            <person name="Martin F."/>
            <person name="Silar P."/>
            <person name="Natvig D.O."/>
            <person name="Lalanne C."/>
            <person name="Gautier V."/>
            <person name="Ament-Velasquez S.L."/>
            <person name="Kruys A."/>
            <person name="Hutchinson M.I."/>
            <person name="Powell A.J."/>
            <person name="Barry K."/>
            <person name="Miller A.N."/>
            <person name="Grigoriev I.V."/>
            <person name="Debuchy R."/>
            <person name="Gladieux P."/>
            <person name="Hiltunen Thoren M."/>
            <person name="Johannesson H."/>
        </authorList>
    </citation>
    <scope>NUCLEOTIDE SEQUENCE</scope>
    <source>
        <strain evidence="9">PSN293</strain>
    </source>
</reference>
<feature type="compositionally biased region" description="Basic residues" evidence="7">
    <location>
        <begin position="485"/>
        <end position="494"/>
    </location>
</feature>
<feature type="compositionally biased region" description="Basic and acidic residues" evidence="7">
    <location>
        <begin position="275"/>
        <end position="288"/>
    </location>
</feature>
<keyword evidence="4" id="KW-0804">Transcription</keyword>
<dbReference type="SMART" id="SM00398">
    <property type="entry name" value="HMG"/>
    <property type="match status" value="1"/>
</dbReference>
<feature type="compositionally biased region" description="Basic and acidic residues" evidence="7">
    <location>
        <begin position="568"/>
        <end position="579"/>
    </location>
</feature>
<dbReference type="InterPro" id="IPR009071">
    <property type="entry name" value="HMG_box_dom"/>
</dbReference>
<feature type="compositionally biased region" description="Polar residues" evidence="7">
    <location>
        <begin position="301"/>
        <end position="311"/>
    </location>
</feature>
<reference evidence="9" key="2">
    <citation type="submission" date="2023-05" db="EMBL/GenBank/DDBJ databases">
        <authorList>
            <consortium name="Lawrence Berkeley National Laboratory"/>
            <person name="Steindorff A."/>
            <person name="Hensen N."/>
            <person name="Bonometti L."/>
            <person name="Westerberg I."/>
            <person name="Brannstrom I.O."/>
            <person name="Guillou S."/>
            <person name="Cros-Aarteil S."/>
            <person name="Calhoun S."/>
            <person name="Haridas S."/>
            <person name="Kuo A."/>
            <person name="Mondo S."/>
            <person name="Pangilinan J."/>
            <person name="Riley R."/>
            <person name="Labutti K."/>
            <person name="Andreopoulos B."/>
            <person name="Lipzen A."/>
            <person name="Chen C."/>
            <person name="Yanf M."/>
            <person name="Daum C."/>
            <person name="Ng V."/>
            <person name="Clum A."/>
            <person name="Ohm R."/>
            <person name="Martin F."/>
            <person name="Silar P."/>
            <person name="Natvig D."/>
            <person name="Lalanne C."/>
            <person name="Gautier V."/>
            <person name="Ament-Velasquez S.L."/>
            <person name="Kruys A."/>
            <person name="Hutchinson M.I."/>
            <person name="Powell A.J."/>
            <person name="Barry K."/>
            <person name="Miller A.N."/>
            <person name="Grigoriev I.V."/>
            <person name="Debuchy R."/>
            <person name="Gladieux P."/>
            <person name="Thoren M.H."/>
            <person name="Johannesson H."/>
        </authorList>
    </citation>
    <scope>NUCLEOTIDE SEQUENCE</scope>
    <source>
        <strain evidence="9">PSN293</strain>
    </source>
</reference>
<keyword evidence="10" id="KW-1185">Reference proteome</keyword>
<accession>A0AAN6Y5Z5</accession>
<feature type="region of interest" description="Disordered" evidence="7">
    <location>
        <begin position="275"/>
        <end position="359"/>
    </location>
</feature>
<dbReference type="GO" id="GO:0000981">
    <property type="term" value="F:DNA-binding transcription factor activity, RNA polymerase II-specific"/>
    <property type="evidence" value="ECO:0007669"/>
    <property type="project" value="TreeGrafter"/>
</dbReference>
<organism evidence="9 10">
    <name type="scientific">Rhypophila decipiens</name>
    <dbReference type="NCBI Taxonomy" id="261697"/>
    <lineage>
        <taxon>Eukaryota</taxon>
        <taxon>Fungi</taxon>
        <taxon>Dikarya</taxon>
        <taxon>Ascomycota</taxon>
        <taxon>Pezizomycotina</taxon>
        <taxon>Sordariomycetes</taxon>
        <taxon>Sordariomycetidae</taxon>
        <taxon>Sordariales</taxon>
        <taxon>Naviculisporaceae</taxon>
        <taxon>Rhypophila</taxon>
    </lineage>
</organism>
<dbReference type="CDD" id="cd01389">
    <property type="entry name" value="HMG-box_ROX1-like"/>
    <property type="match status" value="1"/>
</dbReference>
<dbReference type="GO" id="GO:0005634">
    <property type="term" value="C:nucleus"/>
    <property type="evidence" value="ECO:0007669"/>
    <property type="project" value="UniProtKB-SubCell"/>
</dbReference>
<dbReference type="Gene3D" id="1.10.30.10">
    <property type="entry name" value="High mobility group box domain"/>
    <property type="match status" value="1"/>
</dbReference>
<dbReference type="Proteomes" id="UP001301769">
    <property type="component" value="Unassembled WGS sequence"/>
</dbReference>
<evidence type="ECO:0000313" key="10">
    <source>
        <dbReference type="Proteomes" id="UP001301769"/>
    </source>
</evidence>
<sequence>MEPHTPPSPDPSRFEGLPTGFNELLQHNAATPSSYHRDGHGIEPNQVRSQPTSRYGTPIQQLQRHHTFDSNLMQYQQRPGSTQPPGYRQTMYQTHDHNSNSSPYPPMPDPYNTPATSPPTPSRASDIITTRSGNAIHRNAGTNNTLGPKSTRIEKPGAANKKKRKADKAGKMPKTVPNLDKPMSEITLEVDVPVANIEEYVNRSSDVRRQEIEIGKNPGRIKRPMNAFMLYRKAYQLRAKEWASQHNHQVVSRVCGLSWPMEPERVREQFKAWAETERDNHQKAHPDYKFTPSKPAAKPTSAKSPNSQSHFNHSDGSDLDDLDWGNGANGNIHRGGSYMNHQLRPDMRTPEADDYYGGNSLYPPPGYSHYNDMRGLGMGGGRSSYDFPNKLASSYDPRDSLPPVGQYYENTASRLSNHSRQLPAGMVEDVLMSNKGLGSPSQVFHQPHHLYPSQYHDQPGPHHSQSQPHRGGMNSMLLESGLSHQHQHQQHQHSQHQPSHQHQSSQHQQQQTWQGAGGVDSEVGVVGGGASGAGGASNAYSNAFSLGLDETLSMDQTSIEQQAQLLRGHPDDWQRHDADADQFDMSWLDPSPKNTKGDN</sequence>
<dbReference type="SUPFAM" id="SSF47095">
    <property type="entry name" value="HMG-box"/>
    <property type="match status" value="1"/>
</dbReference>
<feature type="compositionally biased region" description="Low complexity" evidence="7">
    <location>
        <begin position="495"/>
        <end position="511"/>
    </location>
</feature>